<comment type="caution">
    <text evidence="2">The sequence shown here is derived from an EMBL/GenBank/DDBJ whole genome shotgun (WGS) entry which is preliminary data.</text>
</comment>
<name>A0ABV0AUB3_9ACTN</name>
<dbReference type="InterPro" id="IPR001387">
    <property type="entry name" value="Cro/C1-type_HTH"/>
</dbReference>
<feature type="domain" description="HTH cro/C1-type" evidence="1">
    <location>
        <begin position="11"/>
        <end position="68"/>
    </location>
</feature>
<proteinExistence type="predicted"/>
<dbReference type="SUPFAM" id="SSF47413">
    <property type="entry name" value="lambda repressor-like DNA-binding domains"/>
    <property type="match status" value="1"/>
</dbReference>
<evidence type="ECO:0000313" key="2">
    <source>
        <dbReference type="EMBL" id="MEN3538828.1"/>
    </source>
</evidence>
<dbReference type="InterPro" id="IPR010982">
    <property type="entry name" value="Lambda_DNA-bd_dom_sf"/>
</dbReference>
<accession>A0ABV0AUB3</accession>
<reference evidence="2 3" key="1">
    <citation type="submission" date="2024-05" db="EMBL/GenBank/DDBJ databases">
        <title>Microbispora sp.ZYX-F-249.</title>
        <authorList>
            <person name="Xie H."/>
        </authorList>
    </citation>
    <scope>NUCLEOTIDE SEQUENCE [LARGE SCALE GENOMIC DNA]</scope>
    <source>
        <strain evidence="2 3">ZYX-F-249</strain>
    </source>
</reference>
<evidence type="ECO:0000259" key="1">
    <source>
        <dbReference type="Pfam" id="PF13443"/>
    </source>
</evidence>
<dbReference type="EMBL" id="JBDJAW010000026">
    <property type="protein sequence ID" value="MEN3538828.1"/>
    <property type="molecule type" value="Genomic_DNA"/>
</dbReference>
<sequence>MKGILVSADRFKEICDEKGMSRYALARLIGSTDYQMWRLSNGKPTSFRFLERLVPVFSLSDIADIIADQDKSDAFTFWYVATHKPDRKAA</sequence>
<organism evidence="2 3">
    <name type="scientific">Microbispora maris</name>
    <dbReference type="NCBI Taxonomy" id="3144104"/>
    <lineage>
        <taxon>Bacteria</taxon>
        <taxon>Bacillati</taxon>
        <taxon>Actinomycetota</taxon>
        <taxon>Actinomycetes</taxon>
        <taxon>Streptosporangiales</taxon>
        <taxon>Streptosporangiaceae</taxon>
        <taxon>Microbispora</taxon>
    </lineage>
</organism>
<dbReference type="Pfam" id="PF13443">
    <property type="entry name" value="HTH_26"/>
    <property type="match status" value="1"/>
</dbReference>
<dbReference type="Proteomes" id="UP001447516">
    <property type="component" value="Unassembled WGS sequence"/>
</dbReference>
<gene>
    <name evidence="2" type="ORF">AAH991_27210</name>
</gene>
<evidence type="ECO:0000313" key="3">
    <source>
        <dbReference type="Proteomes" id="UP001447516"/>
    </source>
</evidence>
<protein>
    <submittedName>
        <fullName evidence="2">Helix-turn-helix transcriptional regulator</fullName>
    </submittedName>
</protein>
<dbReference type="RefSeq" id="WP_346228749.1">
    <property type="nucleotide sequence ID" value="NZ_JBDJAW010000026.1"/>
</dbReference>
<keyword evidence="3" id="KW-1185">Reference proteome</keyword>